<proteinExistence type="predicted"/>
<evidence type="ECO:0000313" key="2">
    <source>
        <dbReference type="EMBL" id="OKH17927.1"/>
    </source>
</evidence>
<protein>
    <submittedName>
        <fullName evidence="2">ABC transporter permease</fullName>
    </submittedName>
</protein>
<gene>
    <name evidence="2" type="ORF">NIES593_22640</name>
</gene>
<feature type="transmembrane region" description="Helical" evidence="1">
    <location>
        <begin position="154"/>
        <end position="174"/>
    </location>
</feature>
<keyword evidence="1" id="KW-0472">Membrane</keyword>
<reference evidence="2 3" key="1">
    <citation type="submission" date="2016-11" db="EMBL/GenBank/DDBJ databases">
        <title>Draft Genome Sequences of Nine Cyanobacterial Strains from Diverse Habitats.</title>
        <authorList>
            <person name="Zhu T."/>
            <person name="Hou S."/>
            <person name="Lu X."/>
            <person name="Hess W.R."/>
        </authorList>
    </citation>
    <scope>NUCLEOTIDE SEQUENCE [LARGE SCALE GENOMIC DNA]</scope>
    <source>
        <strain evidence="2 3">NIES-593</strain>
    </source>
</reference>
<evidence type="ECO:0000313" key="3">
    <source>
        <dbReference type="Proteomes" id="UP000186868"/>
    </source>
</evidence>
<keyword evidence="1" id="KW-0812">Transmembrane</keyword>
<feature type="transmembrane region" description="Helical" evidence="1">
    <location>
        <begin position="21"/>
        <end position="47"/>
    </location>
</feature>
<feature type="transmembrane region" description="Helical" evidence="1">
    <location>
        <begin position="181"/>
        <end position="204"/>
    </location>
</feature>
<sequence>MIIANLIAIFRKELQGYFASPFAYIVAAVFWLISGIFLTLVLYNITLDLATQEQNGITVPRDVAYEFLGGFLGVAISLLLVLLPALSMGLYAEERKRGTLELLATSPITNWVVAVGKLFGVVTFFTVMMVPIWIYQAILFSAATPPMPPQVVLLANAGIIILATAILSLGMFISSLTESSILAYILTFVLVLFLWILDTIAPRIGGVFGEALSHLSLFDSYNNFTTGILDTSSIVLFASYIFLGIFLTAQSIEALRLQRS</sequence>
<dbReference type="RefSeq" id="WP_073601741.1">
    <property type="nucleotide sequence ID" value="NZ_MRCB01000056.1"/>
</dbReference>
<dbReference type="STRING" id="1921803.NIES593_22640"/>
<organism evidence="2 3">
    <name type="scientific">Hydrococcus rivularis NIES-593</name>
    <dbReference type="NCBI Taxonomy" id="1921803"/>
    <lineage>
        <taxon>Bacteria</taxon>
        <taxon>Bacillati</taxon>
        <taxon>Cyanobacteriota</taxon>
        <taxon>Cyanophyceae</taxon>
        <taxon>Pleurocapsales</taxon>
        <taxon>Hydrococcaceae</taxon>
        <taxon>Hydrococcus</taxon>
    </lineage>
</organism>
<accession>A0A1U7H784</accession>
<feature type="transmembrane region" description="Helical" evidence="1">
    <location>
        <begin position="111"/>
        <end position="134"/>
    </location>
</feature>
<name>A0A1U7H784_9CYAN</name>
<dbReference type="Pfam" id="PF12679">
    <property type="entry name" value="ABC2_membrane_2"/>
    <property type="match status" value="1"/>
</dbReference>
<evidence type="ECO:0000256" key="1">
    <source>
        <dbReference type="SAM" id="Phobius"/>
    </source>
</evidence>
<dbReference type="PANTHER" id="PTHR43471">
    <property type="entry name" value="ABC TRANSPORTER PERMEASE"/>
    <property type="match status" value="1"/>
</dbReference>
<dbReference type="GO" id="GO:0005886">
    <property type="term" value="C:plasma membrane"/>
    <property type="evidence" value="ECO:0007669"/>
    <property type="project" value="UniProtKB-SubCell"/>
</dbReference>
<feature type="transmembrane region" description="Helical" evidence="1">
    <location>
        <begin position="67"/>
        <end position="91"/>
    </location>
</feature>
<dbReference type="OrthoDB" id="9794512at2"/>
<comment type="caution">
    <text evidence="2">The sequence shown here is derived from an EMBL/GenBank/DDBJ whole genome shotgun (WGS) entry which is preliminary data.</text>
</comment>
<feature type="transmembrane region" description="Helical" evidence="1">
    <location>
        <begin position="224"/>
        <end position="249"/>
    </location>
</feature>
<dbReference type="GO" id="GO:0140359">
    <property type="term" value="F:ABC-type transporter activity"/>
    <property type="evidence" value="ECO:0007669"/>
    <property type="project" value="InterPro"/>
</dbReference>
<dbReference type="EMBL" id="MRCB01000056">
    <property type="protein sequence ID" value="OKH17927.1"/>
    <property type="molecule type" value="Genomic_DNA"/>
</dbReference>
<dbReference type="AlphaFoldDB" id="A0A1U7H784"/>
<keyword evidence="3" id="KW-1185">Reference proteome</keyword>
<keyword evidence="1" id="KW-1133">Transmembrane helix</keyword>
<dbReference type="Proteomes" id="UP000186868">
    <property type="component" value="Unassembled WGS sequence"/>
</dbReference>